<name>A0A9W8JAP2_9AGAR</name>
<feature type="non-terminal residue" evidence="2">
    <location>
        <position position="739"/>
    </location>
</feature>
<feature type="compositionally biased region" description="Basic residues" evidence="1">
    <location>
        <begin position="533"/>
        <end position="545"/>
    </location>
</feature>
<feature type="region of interest" description="Disordered" evidence="1">
    <location>
        <begin position="413"/>
        <end position="636"/>
    </location>
</feature>
<accession>A0A9W8JAP2</accession>
<reference evidence="2" key="1">
    <citation type="submission" date="2022-06" db="EMBL/GenBank/DDBJ databases">
        <title>Genome Sequence of Candolleomyces eurysporus.</title>
        <authorList>
            <person name="Buettner E."/>
        </authorList>
    </citation>
    <scope>NUCLEOTIDE SEQUENCE</scope>
    <source>
        <strain evidence="2">VTCC 930004</strain>
    </source>
</reference>
<proteinExistence type="predicted"/>
<protein>
    <submittedName>
        <fullName evidence="2">Uncharacterized protein</fullName>
    </submittedName>
</protein>
<organism evidence="2 3">
    <name type="scientific">Candolleomyces eurysporus</name>
    <dbReference type="NCBI Taxonomy" id="2828524"/>
    <lineage>
        <taxon>Eukaryota</taxon>
        <taxon>Fungi</taxon>
        <taxon>Dikarya</taxon>
        <taxon>Basidiomycota</taxon>
        <taxon>Agaricomycotina</taxon>
        <taxon>Agaricomycetes</taxon>
        <taxon>Agaricomycetidae</taxon>
        <taxon>Agaricales</taxon>
        <taxon>Agaricineae</taxon>
        <taxon>Psathyrellaceae</taxon>
        <taxon>Candolleomyces</taxon>
    </lineage>
</organism>
<feature type="compositionally biased region" description="Low complexity" evidence="1">
    <location>
        <begin position="211"/>
        <end position="225"/>
    </location>
</feature>
<dbReference type="Proteomes" id="UP001140091">
    <property type="component" value="Unassembled WGS sequence"/>
</dbReference>
<feature type="region of interest" description="Disordered" evidence="1">
    <location>
        <begin position="211"/>
        <end position="268"/>
    </location>
</feature>
<feature type="compositionally biased region" description="Low complexity" evidence="1">
    <location>
        <begin position="423"/>
        <end position="434"/>
    </location>
</feature>
<sequence>MDNLVHEYSKKTGRTESNVVSHWGSGHGYARVHRSTWNKYQIQYKANRKQERARAGNPKANCNECFAAFKLHYGDNWKKILDVRDKILTEKRVNERGSRRSSEFTKFNKIVTRTAAKGHVVGFESVTLTVGNKLHHDQGLGHIVESEGAQGFLSKLPINGTTLIGLLQDFSFGSVSKSVQDQAGRQIQKTNPKLLNPDYVFSDVPQSEASTSTSVSVSASTPQPSGSNSVKPQSQPSVAGSGRARSPSVASISSSVVSKRDGKDDDDDRVNIEQIKAYFIQEYERLGCLNFPTAQLPWAKLKKYIVAGNLTITGWPEGVPFPVDCDSTIPTKAEDQKKANKKTGIRAIGSAQRRILATACANRTLRFERHQNSRELLLNSHVPWILGARPVDRTLGQRQCFYNQNCTRLRVRLRKPVPPTTPPSTASTSAPALPDVTSVLTPPNTASGAVEEPDASTPKASAPEVVPTVQATKLLQRSAPKYPPPTISSPTPTPAPDPASMESTSSKPSNLWDRPTFSHPSCNPVYSGAAKRGANKGKSSSKTRKTPVPAASFPAASVPAASVPVPSAPALTPSPPSLPPPASTLPPVPEDATSSSQPARATIPATSPKRLLEDGAEPAPKRSRGTTPAPTYTPYPMPIQPMMGPMPGMASMPPMAGMPHQLAGIHPMYGMSGPGQMAPMYPSSTSLDAASPPSVPEGQFQMPYGYYNAYGYYQPTMQPYPTFAAASTSSEAENPSKKP</sequence>
<gene>
    <name evidence="2" type="ORF">H1R20_g9647</name>
</gene>
<evidence type="ECO:0000313" key="2">
    <source>
        <dbReference type="EMBL" id="KAJ2927445.1"/>
    </source>
</evidence>
<feature type="compositionally biased region" description="Low complexity" evidence="1">
    <location>
        <begin position="546"/>
        <end position="571"/>
    </location>
</feature>
<feature type="compositionally biased region" description="Pro residues" evidence="1">
    <location>
        <begin position="572"/>
        <end position="589"/>
    </location>
</feature>
<feature type="compositionally biased region" description="Polar residues" evidence="1">
    <location>
        <begin position="226"/>
        <end position="238"/>
    </location>
</feature>
<keyword evidence="3" id="KW-1185">Reference proteome</keyword>
<feature type="compositionally biased region" description="Low complexity" evidence="1">
    <location>
        <begin position="246"/>
        <end position="257"/>
    </location>
</feature>
<feature type="compositionally biased region" description="Pro residues" evidence="1">
    <location>
        <begin position="481"/>
        <end position="497"/>
    </location>
</feature>
<comment type="caution">
    <text evidence="2">The sequence shown here is derived from an EMBL/GenBank/DDBJ whole genome shotgun (WGS) entry which is preliminary data.</text>
</comment>
<evidence type="ECO:0000256" key="1">
    <source>
        <dbReference type="SAM" id="MobiDB-lite"/>
    </source>
</evidence>
<feature type="compositionally biased region" description="Polar residues" evidence="1">
    <location>
        <begin position="438"/>
        <end position="447"/>
    </location>
</feature>
<dbReference type="OrthoDB" id="3065331at2759"/>
<dbReference type="AlphaFoldDB" id="A0A9W8JAP2"/>
<evidence type="ECO:0000313" key="3">
    <source>
        <dbReference type="Proteomes" id="UP001140091"/>
    </source>
</evidence>
<dbReference type="EMBL" id="JANBPK010000991">
    <property type="protein sequence ID" value="KAJ2927445.1"/>
    <property type="molecule type" value="Genomic_DNA"/>
</dbReference>